<dbReference type="PROSITE" id="PS51421">
    <property type="entry name" value="RAS"/>
    <property type="match status" value="1"/>
</dbReference>
<comment type="catalytic activity">
    <reaction evidence="4">
        <text>GTP + H2O = GDP + phosphate + H(+)</text>
        <dbReference type="Rhea" id="RHEA:19669"/>
        <dbReference type="ChEBI" id="CHEBI:15377"/>
        <dbReference type="ChEBI" id="CHEBI:15378"/>
        <dbReference type="ChEBI" id="CHEBI:37565"/>
        <dbReference type="ChEBI" id="CHEBI:43474"/>
        <dbReference type="ChEBI" id="CHEBI:58189"/>
        <dbReference type="EC" id="3.6.5.2"/>
    </reaction>
</comment>
<dbReference type="RefSeq" id="XP_013255988.1">
    <property type="nucleotide sequence ID" value="XM_013400534.1"/>
</dbReference>
<dbReference type="Pfam" id="PF00071">
    <property type="entry name" value="Ras"/>
    <property type="match status" value="1"/>
</dbReference>
<dbReference type="SMART" id="SM00173">
    <property type="entry name" value="RAS"/>
    <property type="match status" value="1"/>
</dbReference>
<comment type="similarity">
    <text evidence="1">Belongs to the small GTPase superfamily. Ras family.</text>
</comment>
<evidence type="ECO:0000256" key="4">
    <source>
        <dbReference type="ARBA" id="ARBA00048098"/>
    </source>
</evidence>
<evidence type="ECO:0000256" key="1">
    <source>
        <dbReference type="ARBA" id="ARBA00008344"/>
    </source>
</evidence>
<organism evidence="5 6">
    <name type="scientific">Exophiala aquamarina CBS 119918</name>
    <dbReference type="NCBI Taxonomy" id="1182545"/>
    <lineage>
        <taxon>Eukaryota</taxon>
        <taxon>Fungi</taxon>
        <taxon>Dikarya</taxon>
        <taxon>Ascomycota</taxon>
        <taxon>Pezizomycotina</taxon>
        <taxon>Eurotiomycetes</taxon>
        <taxon>Chaetothyriomycetidae</taxon>
        <taxon>Chaetothyriales</taxon>
        <taxon>Herpotrichiellaceae</taxon>
        <taxon>Exophiala</taxon>
    </lineage>
</organism>
<comment type="caution">
    <text evidence="5">The sequence shown here is derived from an EMBL/GenBank/DDBJ whole genome shotgun (WGS) entry which is preliminary data.</text>
</comment>
<name>A0A072P295_9EURO</name>
<dbReference type="GO" id="GO:0003925">
    <property type="term" value="F:G protein activity"/>
    <property type="evidence" value="ECO:0007669"/>
    <property type="project" value="UniProtKB-EC"/>
</dbReference>
<keyword evidence="6" id="KW-1185">Reference proteome</keyword>
<dbReference type="GeneID" id="25285277"/>
<evidence type="ECO:0000256" key="2">
    <source>
        <dbReference type="ARBA" id="ARBA00011984"/>
    </source>
</evidence>
<evidence type="ECO:0000256" key="3">
    <source>
        <dbReference type="ARBA" id="ARBA00022801"/>
    </source>
</evidence>
<dbReference type="STRING" id="1182545.A0A072P295"/>
<keyword evidence="3" id="KW-0378">Hydrolase</keyword>
<dbReference type="HOGENOM" id="CLU_1245363_0_0_1"/>
<dbReference type="SUPFAM" id="SSF52540">
    <property type="entry name" value="P-loop containing nucleoside triphosphate hydrolases"/>
    <property type="match status" value="1"/>
</dbReference>
<dbReference type="SMART" id="SM00175">
    <property type="entry name" value="RAB"/>
    <property type="match status" value="1"/>
</dbReference>
<dbReference type="Proteomes" id="UP000027920">
    <property type="component" value="Unassembled WGS sequence"/>
</dbReference>
<dbReference type="OrthoDB" id="18798at2759"/>
<dbReference type="Gene3D" id="3.40.50.300">
    <property type="entry name" value="P-loop containing nucleotide triphosphate hydrolases"/>
    <property type="match status" value="1"/>
</dbReference>
<gene>
    <name evidence="5" type="ORF">A1O9_10373</name>
</gene>
<accession>A0A072P295</accession>
<dbReference type="AlphaFoldDB" id="A0A072P295"/>
<dbReference type="PANTHER" id="PTHR45704">
    <property type="entry name" value="RAS-LIKE FAMILY MEMBER 11"/>
    <property type="match status" value="1"/>
</dbReference>
<dbReference type="InterPro" id="IPR027417">
    <property type="entry name" value="P-loop_NTPase"/>
</dbReference>
<sequence length="222" mass="25128">MSKKPTENYAITVFGGDYMIRQGFITKFTTGYYSEEYDPTLEFGWRKVIALDEEPVILTVYEMGVGDNMGGTYGTAFLEHTVRISDGVVILYSVHSRECFERAESCLTRTKELVRKMRGTPIPIFLVGNKTYRDAKREVSTEEAQRLSHQEGCGTAECCVRDDEHGEVDRIFLHLTGLIRRGLRPHQAVPTPVSSPEKLSSSNSRASFFVRLKSQVGLWKSK</sequence>
<dbReference type="PROSITE" id="PS51419">
    <property type="entry name" value="RAB"/>
    <property type="match status" value="1"/>
</dbReference>
<dbReference type="VEuPathDB" id="FungiDB:A1O9_10373"/>
<evidence type="ECO:0000313" key="5">
    <source>
        <dbReference type="EMBL" id="KEF53398.1"/>
    </source>
</evidence>
<dbReference type="InterPro" id="IPR051065">
    <property type="entry name" value="Ras-related_GTPase"/>
</dbReference>
<reference evidence="5 6" key="1">
    <citation type="submission" date="2013-03" db="EMBL/GenBank/DDBJ databases">
        <title>The Genome Sequence of Exophiala aquamarina CBS 119918.</title>
        <authorList>
            <consortium name="The Broad Institute Genomics Platform"/>
            <person name="Cuomo C."/>
            <person name="de Hoog S."/>
            <person name="Gorbushina A."/>
            <person name="Walker B."/>
            <person name="Young S.K."/>
            <person name="Zeng Q."/>
            <person name="Gargeya S."/>
            <person name="Fitzgerald M."/>
            <person name="Haas B."/>
            <person name="Abouelleil A."/>
            <person name="Allen A.W."/>
            <person name="Alvarado L."/>
            <person name="Arachchi H.M."/>
            <person name="Berlin A.M."/>
            <person name="Chapman S.B."/>
            <person name="Gainer-Dewar J."/>
            <person name="Goldberg J."/>
            <person name="Griggs A."/>
            <person name="Gujja S."/>
            <person name="Hansen M."/>
            <person name="Howarth C."/>
            <person name="Imamovic A."/>
            <person name="Ireland A."/>
            <person name="Larimer J."/>
            <person name="McCowan C."/>
            <person name="Murphy C."/>
            <person name="Pearson M."/>
            <person name="Poon T.W."/>
            <person name="Priest M."/>
            <person name="Roberts A."/>
            <person name="Saif S."/>
            <person name="Shea T."/>
            <person name="Sisk P."/>
            <person name="Sykes S."/>
            <person name="Wortman J."/>
            <person name="Nusbaum C."/>
            <person name="Birren B."/>
        </authorList>
    </citation>
    <scope>NUCLEOTIDE SEQUENCE [LARGE SCALE GENOMIC DNA]</scope>
    <source>
        <strain evidence="5 6">CBS 119918</strain>
    </source>
</reference>
<dbReference type="EC" id="3.6.5.2" evidence="2"/>
<proteinExistence type="inferred from homology"/>
<protein>
    <recommendedName>
        <fullName evidence="2">small monomeric GTPase</fullName>
        <ecNumber evidence="2">3.6.5.2</ecNumber>
    </recommendedName>
</protein>
<dbReference type="InterPro" id="IPR001806">
    <property type="entry name" value="Small_GTPase"/>
</dbReference>
<dbReference type="GO" id="GO:0005525">
    <property type="term" value="F:GTP binding"/>
    <property type="evidence" value="ECO:0007669"/>
    <property type="project" value="InterPro"/>
</dbReference>
<evidence type="ECO:0000313" key="6">
    <source>
        <dbReference type="Proteomes" id="UP000027920"/>
    </source>
</evidence>
<dbReference type="EMBL" id="AMGV01000013">
    <property type="protein sequence ID" value="KEF53398.1"/>
    <property type="molecule type" value="Genomic_DNA"/>
</dbReference>